<evidence type="ECO:0000256" key="1">
    <source>
        <dbReference type="SAM" id="SignalP"/>
    </source>
</evidence>
<protein>
    <recommendedName>
        <fullName evidence="4">Lipoprotein</fullName>
    </recommendedName>
</protein>
<accession>I6ZIU2</accession>
<reference evidence="2 3" key="1">
    <citation type="journal article" date="2012" name="J. Bacteriol.">
        <title>Complete genome sequence of Mycoplasma wenyonii strain Massachusetts.</title>
        <authorList>
            <person name="Dos Santos A.P."/>
            <person name="Guimaraes A.M."/>
            <person name="do Nascimento N.C."/>
            <person name="Sanmiguel P.J."/>
            <person name="Messick J.B."/>
        </authorList>
    </citation>
    <scope>NUCLEOTIDE SEQUENCE [LARGE SCALE GENOMIC DNA]</scope>
    <source>
        <strain evidence="2 3">Massachusetts</strain>
    </source>
</reference>
<dbReference type="EMBL" id="CP003703">
    <property type="protein sequence ID" value="AFN65120.1"/>
    <property type="molecule type" value="Genomic_DNA"/>
</dbReference>
<dbReference type="AlphaFoldDB" id="I6ZIU2"/>
<name>I6ZIU2_MYCWM</name>
<dbReference type="RefSeq" id="WP_014849830.1">
    <property type="nucleotide sequence ID" value="NC_018149.1"/>
</dbReference>
<dbReference type="PATRIC" id="fig|1197325.3.peg.356"/>
<evidence type="ECO:0000313" key="2">
    <source>
        <dbReference type="EMBL" id="AFN65120.1"/>
    </source>
</evidence>
<feature type="signal peptide" evidence="1">
    <location>
        <begin position="1"/>
        <end position="22"/>
    </location>
</feature>
<feature type="chain" id="PRO_5003707088" description="Lipoprotein" evidence="1">
    <location>
        <begin position="23"/>
        <end position="206"/>
    </location>
</feature>
<dbReference type="HOGENOM" id="CLU_1330746_0_0_14"/>
<evidence type="ECO:0008006" key="4">
    <source>
        <dbReference type="Google" id="ProtNLM"/>
    </source>
</evidence>
<keyword evidence="1" id="KW-0732">Signal</keyword>
<proteinExistence type="predicted"/>
<evidence type="ECO:0000313" key="3">
    <source>
        <dbReference type="Proteomes" id="UP000009005"/>
    </source>
</evidence>
<keyword evidence="3" id="KW-1185">Reference proteome</keyword>
<organism evidence="2 3">
    <name type="scientific">Mycoplasma wenyonii (strain Massachusetts)</name>
    <name type="common">Eperythrozoon wenyonii</name>
    <dbReference type="NCBI Taxonomy" id="1197325"/>
    <lineage>
        <taxon>Bacteria</taxon>
        <taxon>Bacillati</taxon>
        <taxon>Mycoplasmatota</taxon>
        <taxon>Mollicutes</taxon>
        <taxon>Mycoplasmataceae</taxon>
        <taxon>Mycoplasma</taxon>
    </lineage>
</organism>
<sequence>MLVGFKLASLFTLGVALSGAVALSSKKGCTFLKDQENLTKTVEYEYPLFSCSHNKQEKYRFYLVLKSTPQSSGKPEHKVFLEGYDVKKGEKMNFQEKIEGTPNYQWQLQVFSDKIKISTLTGAEGNLYGSEDAYCNLGELQVTEKDSSWDRTGILWEKAIKNIEFELKGCEKGIVGESCEIQIKEGVKLKWGVPLKPKEIFCSSRI</sequence>
<dbReference type="KEGG" id="mwe:WEN_01635"/>
<dbReference type="STRING" id="1197325.WEN_01635"/>
<gene>
    <name evidence="2" type="ordered locus">WEN_01635</name>
</gene>
<dbReference type="Proteomes" id="UP000009005">
    <property type="component" value="Chromosome"/>
</dbReference>